<sequence>MFEDKTYENLLNDKLSRVAKDIDTREGSVVFDATAGNSLEEAQMYLTIAEYYQETFGDTASREFLIRRAAERGIKSKAASVGVYKGIFNIDIPIGSRFSLDIYNYIVIKKLPTGTFEYMLECETYGEEPNGSVGDLVPIDYIPGLTSAKITEMLIPGEDEEETESIRQRYLDSFNLQAYGGNIKDYEEKTMAQAGVGVVKVTPVWKGGGTVRVTILDSEFNIASTSLISKIQEVLDPTKDQTGKGLVPIGHIVTVDTPAQEKIYISTKLILKDLSVTNIKTDIDKTLKAYLLELRKQFKESEKIVVRTSIIESRILALNPNIIDIQETKINGYTQNFTLDSFKVPVWGDGNYVQL</sequence>
<gene>
    <name evidence="2" type="ORF">CTM71_01145</name>
</gene>
<dbReference type="RefSeq" id="WP_099957919.1">
    <property type="nucleotide sequence ID" value="NZ_PEQY01000001.1"/>
</dbReference>
<dbReference type="AlphaFoldDB" id="A0A2G9EDZ0"/>
<protein>
    <submittedName>
        <fullName evidence="2">Phage tail protein</fullName>
    </submittedName>
</protein>
<dbReference type="Pfam" id="PF26078">
    <property type="entry name" value="Baseplate_J_M"/>
    <property type="match status" value="1"/>
</dbReference>
<dbReference type="InterPro" id="IPR058531">
    <property type="entry name" value="Baseplate_J_M"/>
</dbReference>
<dbReference type="PANTHER" id="PTHR37829">
    <property type="entry name" value="PHAGE-LIKE ELEMENT PBSX PROTEIN XKDT"/>
    <property type="match status" value="1"/>
</dbReference>
<dbReference type="InterPro" id="IPR052399">
    <property type="entry name" value="Phage_Baseplate_Assmbl_Protein"/>
</dbReference>
<accession>A0A2G9EDZ0</accession>
<dbReference type="GeneID" id="93327076"/>
<evidence type="ECO:0000313" key="3">
    <source>
        <dbReference type="Proteomes" id="UP000229011"/>
    </source>
</evidence>
<evidence type="ECO:0000313" key="2">
    <source>
        <dbReference type="EMBL" id="PIM79150.1"/>
    </source>
</evidence>
<comment type="caution">
    <text evidence="2">The sequence shown here is derived from an EMBL/GenBank/DDBJ whole genome shotgun (WGS) entry which is preliminary data.</text>
</comment>
<dbReference type="PANTHER" id="PTHR37829:SF3">
    <property type="entry name" value="PROTEIN JAYE-RELATED"/>
    <property type="match status" value="1"/>
</dbReference>
<reference evidence="2 3" key="1">
    <citation type="submission" date="2017-11" db="EMBL/GenBank/DDBJ databases">
        <title>Genome sequencing of Fusobacterium periodonticum KCOM 1259.</title>
        <authorList>
            <person name="Kook J.-K."/>
            <person name="Park S.-N."/>
            <person name="Lim Y.K."/>
        </authorList>
    </citation>
    <scope>NUCLEOTIDE SEQUENCE [LARGE SCALE GENOMIC DNA]</scope>
    <source>
        <strain evidence="2 3">KCOM 1259</strain>
    </source>
</reference>
<dbReference type="Proteomes" id="UP000229011">
    <property type="component" value="Unassembled WGS sequence"/>
</dbReference>
<feature type="domain" description="Baseplate J-like central" evidence="1">
    <location>
        <begin position="178"/>
        <end position="256"/>
    </location>
</feature>
<name>A0A2G9EDZ0_9FUSO</name>
<dbReference type="EMBL" id="PEQY01000001">
    <property type="protein sequence ID" value="PIM79150.1"/>
    <property type="molecule type" value="Genomic_DNA"/>
</dbReference>
<organism evidence="2 3">
    <name type="scientific">Fusobacterium pseudoperiodonticum</name>
    <dbReference type="NCBI Taxonomy" id="2663009"/>
    <lineage>
        <taxon>Bacteria</taxon>
        <taxon>Fusobacteriati</taxon>
        <taxon>Fusobacteriota</taxon>
        <taxon>Fusobacteriia</taxon>
        <taxon>Fusobacteriales</taxon>
        <taxon>Fusobacteriaceae</taxon>
        <taxon>Fusobacterium</taxon>
    </lineage>
</organism>
<proteinExistence type="predicted"/>
<evidence type="ECO:0000259" key="1">
    <source>
        <dbReference type="Pfam" id="PF26078"/>
    </source>
</evidence>